<evidence type="ECO:0000313" key="9">
    <source>
        <dbReference type="Proteomes" id="UP000245119"/>
    </source>
</evidence>
<gene>
    <name evidence="8" type="ORF">C0Q70_15996</name>
</gene>
<evidence type="ECO:0000313" key="8">
    <source>
        <dbReference type="EMBL" id="PVD22740.1"/>
    </source>
</evidence>
<evidence type="ECO:0000256" key="5">
    <source>
        <dbReference type="ARBA" id="ARBA00022989"/>
    </source>
</evidence>
<keyword evidence="6 7" id="KW-0472">Membrane</keyword>
<keyword evidence="3" id="KW-0762">Sugar transport</keyword>
<evidence type="ECO:0000256" key="3">
    <source>
        <dbReference type="ARBA" id="ARBA00022597"/>
    </source>
</evidence>
<keyword evidence="3" id="KW-0813">Transport</keyword>
<keyword evidence="5 7" id="KW-1133">Transmembrane helix</keyword>
<protein>
    <recommendedName>
        <fullName evidence="10">UDP-N-acetylglucosamine transporter</fullName>
    </recommendedName>
</protein>
<dbReference type="GO" id="GO:0000139">
    <property type="term" value="C:Golgi membrane"/>
    <property type="evidence" value="ECO:0007669"/>
    <property type="project" value="InterPro"/>
</dbReference>
<feature type="transmembrane region" description="Helical" evidence="7">
    <location>
        <begin position="270"/>
        <end position="291"/>
    </location>
</feature>
<accession>A0A2T7NNI9</accession>
<evidence type="ECO:0000256" key="4">
    <source>
        <dbReference type="ARBA" id="ARBA00022692"/>
    </source>
</evidence>
<feature type="transmembrane region" description="Helical" evidence="7">
    <location>
        <begin position="224"/>
        <end position="242"/>
    </location>
</feature>
<organism evidence="8 9">
    <name type="scientific">Pomacea canaliculata</name>
    <name type="common">Golden apple snail</name>
    <dbReference type="NCBI Taxonomy" id="400727"/>
    <lineage>
        <taxon>Eukaryota</taxon>
        <taxon>Metazoa</taxon>
        <taxon>Spiralia</taxon>
        <taxon>Lophotrochozoa</taxon>
        <taxon>Mollusca</taxon>
        <taxon>Gastropoda</taxon>
        <taxon>Caenogastropoda</taxon>
        <taxon>Architaenioglossa</taxon>
        <taxon>Ampullarioidea</taxon>
        <taxon>Ampullariidae</taxon>
        <taxon>Pomacea</taxon>
    </lineage>
</organism>
<comment type="caution">
    <text evidence="8">The sequence shown here is derived from an EMBL/GenBank/DDBJ whole genome shotgun (WGS) entry which is preliminary data.</text>
</comment>
<evidence type="ECO:0000256" key="7">
    <source>
        <dbReference type="SAM" id="Phobius"/>
    </source>
</evidence>
<feature type="transmembrane region" description="Helical" evidence="7">
    <location>
        <begin position="335"/>
        <end position="352"/>
    </location>
</feature>
<comment type="subcellular location">
    <subcellularLocation>
        <location evidence="1">Membrane</location>
        <topology evidence="1">Multi-pass membrane protein</topology>
    </subcellularLocation>
</comment>
<dbReference type="Proteomes" id="UP000245119">
    <property type="component" value="Linkage Group LG10"/>
</dbReference>
<dbReference type="InterPro" id="IPR037185">
    <property type="entry name" value="EmrE-like"/>
</dbReference>
<dbReference type="AlphaFoldDB" id="A0A2T7NNI9"/>
<evidence type="ECO:0000256" key="1">
    <source>
        <dbReference type="ARBA" id="ARBA00004141"/>
    </source>
</evidence>
<evidence type="ECO:0000256" key="2">
    <source>
        <dbReference type="ARBA" id="ARBA00009976"/>
    </source>
</evidence>
<dbReference type="OrthoDB" id="408493at2759"/>
<dbReference type="SUPFAM" id="SSF103481">
    <property type="entry name" value="Multidrug resistance efflux transporter EmrE"/>
    <property type="match status" value="1"/>
</dbReference>
<keyword evidence="4 7" id="KW-0812">Transmembrane</keyword>
<keyword evidence="9" id="KW-1185">Reference proteome</keyword>
<dbReference type="EMBL" id="PZQS01000010">
    <property type="protein sequence ID" value="PVD22740.1"/>
    <property type="molecule type" value="Genomic_DNA"/>
</dbReference>
<comment type="similarity">
    <text evidence="2">Belongs to the nucleotide-sugar transporter family. SLC35A subfamily.</text>
</comment>
<name>A0A2T7NNI9_POMCA</name>
<feature type="transmembrane region" description="Helical" evidence="7">
    <location>
        <begin position="303"/>
        <end position="323"/>
    </location>
</feature>
<dbReference type="Pfam" id="PF04142">
    <property type="entry name" value="Nuc_sug_transp"/>
    <property type="match status" value="1"/>
</dbReference>
<reference evidence="8 9" key="1">
    <citation type="submission" date="2018-04" db="EMBL/GenBank/DDBJ databases">
        <title>The genome of golden apple snail Pomacea canaliculata provides insight into stress tolerance and invasive adaptation.</title>
        <authorList>
            <person name="Liu C."/>
            <person name="Liu B."/>
            <person name="Ren Y."/>
            <person name="Zhang Y."/>
            <person name="Wang H."/>
            <person name="Li S."/>
            <person name="Jiang F."/>
            <person name="Yin L."/>
            <person name="Zhang G."/>
            <person name="Qian W."/>
            <person name="Fan W."/>
        </authorList>
    </citation>
    <scope>NUCLEOTIDE SEQUENCE [LARGE SCALE GENOMIC DNA]</scope>
    <source>
        <strain evidence="8">SZHN2017</strain>
        <tissue evidence="8">Muscle</tissue>
    </source>
</reference>
<sequence>MVADSGHAYRYGNVSHTALVLSRPPPLDVSMATGDASSYDYLRKEGAKAAPSSTLRWGGAGFHSASVAPFVVERLKLLLVLLKSSVHRLVYMDKHKSLSLGALVLQTSLLALTIRYSRVQHVGGSRYLSSTAVVMSEAIKLLASLYMFFATSRRRSSVLMWEELLDAREAVKVAIPSGIYTFQNNLQFIAVSHLDATTFQVTYQLKILTTAIFSILFLRRLLDATHWLALLLLTVGVILVQLPRDDVNCRLEEGMRCDVKDLGHREGMSATVGLVAVFAMCVSSGFAGVYFEKILKTSVQSLWAKNVQMAFFSVVLGVAAIWIFDSSTVSENGLFQGYNIITVIIILQQFFLGGNSNSNMLSGIIPCGQKTCKEKIGYSHMTPPIYQFRT</sequence>
<proteinExistence type="inferred from homology"/>
<feature type="transmembrane region" description="Helical" evidence="7">
    <location>
        <begin position="128"/>
        <end position="149"/>
    </location>
</feature>
<evidence type="ECO:0008006" key="10">
    <source>
        <dbReference type="Google" id="ProtNLM"/>
    </source>
</evidence>
<dbReference type="PANTHER" id="PTHR10231">
    <property type="entry name" value="NUCLEOTIDE-SUGAR TRANSMEMBRANE TRANSPORTER"/>
    <property type="match status" value="1"/>
</dbReference>
<dbReference type="InterPro" id="IPR007271">
    <property type="entry name" value="Nuc_sug_transpt"/>
</dbReference>
<dbReference type="NCBIfam" id="TIGR00803">
    <property type="entry name" value="nst"/>
    <property type="match status" value="1"/>
</dbReference>
<dbReference type="GO" id="GO:0015165">
    <property type="term" value="F:pyrimidine nucleotide-sugar transmembrane transporter activity"/>
    <property type="evidence" value="ECO:0007669"/>
    <property type="project" value="InterPro"/>
</dbReference>
<evidence type="ECO:0000256" key="6">
    <source>
        <dbReference type="ARBA" id="ARBA00023136"/>
    </source>
</evidence>